<name>A0A5S4YWX0_9BRAD</name>
<evidence type="ECO:0000313" key="1">
    <source>
        <dbReference type="EMBL" id="TYO65549.1"/>
    </source>
</evidence>
<proteinExistence type="predicted"/>
<dbReference type="AlphaFoldDB" id="A0A5S4YWX0"/>
<keyword evidence="2" id="KW-1185">Reference proteome</keyword>
<reference evidence="1 2" key="1">
    <citation type="submission" date="2019-08" db="EMBL/GenBank/DDBJ databases">
        <title>Bradyrhizobium hipponensis sp. nov., a rhizobium isolated from a Lupinus angustifolius root nodule in Tunisia.</title>
        <authorList>
            <person name="Off K."/>
            <person name="Rejili M."/>
            <person name="Mars M."/>
            <person name="Brachmann A."/>
            <person name="Marin M."/>
        </authorList>
    </citation>
    <scope>NUCLEOTIDE SEQUENCE [LARGE SCALE GENOMIC DNA]</scope>
    <source>
        <strain evidence="2">aSej3</strain>
    </source>
</reference>
<sequence>MDIQSCMRLATTVELPPIKAGMDARAVIARYRAALASANANVNDTKACLALLDRAEQEGTF</sequence>
<dbReference type="EMBL" id="VSTH01000051">
    <property type="protein sequence ID" value="TYO65549.1"/>
    <property type="molecule type" value="Genomic_DNA"/>
</dbReference>
<organism evidence="1 2">
    <name type="scientific">Bradyrhizobium hipponense</name>
    <dbReference type="NCBI Taxonomy" id="2605638"/>
    <lineage>
        <taxon>Bacteria</taxon>
        <taxon>Pseudomonadati</taxon>
        <taxon>Pseudomonadota</taxon>
        <taxon>Alphaproteobacteria</taxon>
        <taxon>Hyphomicrobiales</taxon>
        <taxon>Nitrobacteraceae</taxon>
        <taxon>Bradyrhizobium</taxon>
    </lineage>
</organism>
<protein>
    <submittedName>
        <fullName evidence="1">Uncharacterized protein</fullName>
    </submittedName>
</protein>
<accession>A0A5S4YWX0</accession>
<dbReference type="Proteomes" id="UP000324797">
    <property type="component" value="Unassembled WGS sequence"/>
</dbReference>
<comment type="caution">
    <text evidence="1">The sequence shown here is derived from an EMBL/GenBank/DDBJ whole genome shotgun (WGS) entry which is preliminary data.</text>
</comment>
<dbReference type="RefSeq" id="WP_148740483.1">
    <property type="nucleotide sequence ID" value="NZ_VSTH01000051.1"/>
</dbReference>
<gene>
    <name evidence="1" type="ORF">FXV83_16590</name>
</gene>
<evidence type="ECO:0000313" key="2">
    <source>
        <dbReference type="Proteomes" id="UP000324797"/>
    </source>
</evidence>